<keyword evidence="1" id="KW-0472">Membrane</keyword>
<gene>
    <name evidence="2" type="ORF">THOM_2127</name>
</gene>
<sequence length="314" mass="36579">VKEITNKNGCAGLMQHLKTMYEPLKSIFTISVIGSIMFVIDNKDFKLLFVHQYHKQQKSDDSHLFKIDINIDPLALGSCVELFGSLKFYHMKAIIKTHTGIQEYLPKILNYFNYIIKLDLQVDHITDETMQKLSTLKLQEFHVDVARLKFEHLRNFLNFRSLVMEIIAENLQIDSSSQITPIVLNKACHKCVIKIQDYSLNKFQDASIASKPSNQQILTELVLNDLDSLSYERRLVLELNSTLFHPIYGQESTIKQLTLTFEDESRVNDLLQRCICLKFLNLKLKKIMKDFSFIDSMSLHPTLQYLKSYCDRRC</sequence>
<keyword evidence="3" id="KW-1185">Reference proteome</keyword>
<evidence type="ECO:0000313" key="2">
    <source>
        <dbReference type="EMBL" id="ELQ74938.1"/>
    </source>
</evidence>
<dbReference type="Proteomes" id="UP000011185">
    <property type="component" value="Unassembled WGS sequence"/>
</dbReference>
<evidence type="ECO:0000256" key="1">
    <source>
        <dbReference type="SAM" id="Phobius"/>
    </source>
</evidence>
<feature type="non-terminal residue" evidence="2">
    <location>
        <position position="1"/>
    </location>
</feature>
<dbReference type="EMBL" id="JH994006">
    <property type="protein sequence ID" value="ELQ74938.1"/>
    <property type="molecule type" value="Genomic_DNA"/>
</dbReference>
<keyword evidence="1" id="KW-0812">Transmembrane</keyword>
<reference evidence="2 3" key="1">
    <citation type="journal article" date="2012" name="PLoS Pathog.">
        <title>The genome of the obligate intracellular parasite Trachipleistophora hominis: new insights into microsporidian genome dynamics and reductive evolution.</title>
        <authorList>
            <person name="Heinz E."/>
            <person name="Williams T.A."/>
            <person name="Nakjang S."/>
            <person name="Noel C.J."/>
            <person name="Swan D.C."/>
            <person name="Goldberg A.V."/>
            <person name="Harris S.R."/>
            <person name="Weinmaier T."/>
            <person name="Markert S."/>
            <person name="Becher D."/>
            <person name="Bernhardt J."/>
            <person name="Dagan T."/>
            <person name="Hacker C."/>
            <person name="Lucocq J.M."/>
            <person name="Schweder T."/>
            <person name="Rattei T."/>
            <person name="Hall N."/>
            <person name="Hirt R.P."/>
            <person name="Embley T.M."/>
        </authorList>
    </citation>
    <scope>NUCLEOTIDE SEQUENCE [LARGE SCALE GENOMIC DNA]</scope>
</reference>
<dbReference type="AlphaFoldDB" id="L7JTX4"/>
<dbReference type="VEuPathDB" id="MicrosporidiaDB:THOM_2127"/>
<dbReference type="InParanoid" id="L7JTX4"/>
<feature type="transmembrane region" description="Helical" evidence="1">
    <location>
        <begin position="23"/>
        <end position="40"/>
    </location>
</feature>
<protein>
    <submittedName>
        <fullName evidence="2">Uncharacterized protein</fullName>
    </submittedName>
</protein>
<keyword evidence="1" id="KW-1133">Transmembrane helix</keyword>
<organism evidence="2 3">
    <name type="scientific">Trachipleistophora hominis</name>
    <name type="common">Microsporidian parasite</name>
    <dbReference type="NCBI Taxonomy" id="72359"/>
    <lineage>
        <taxon>Eukaryota</taxon>
        <taxon>Fungi</taxon>
        <taxon>Fungi incertae sedis</taxon>
        <taxon>Microsporidia</taxon>
        <taxon>Pleistophoridae</taxon>
        <taxon>Trachipleistophora</taxon>
    </lineage>
</organism>
<accession>L7JTX4</accession>
<proteinExistence type="predicted"/>
<evidence type="ECO:0000313" key="3">
    <source>
        <dbReference type="Proteomes" id="UP000011185"/>
    </source>
</evidence>
<dbReference type="HOGENOM" id="CLU_887281_0_0_1"/>
<name>L7JTX4_TRAHO</name>
<dbReference type="OrthoDB" id="10621575at2759"/>